<evidence type="ECO:0000313" key="4">
    <source>
        <dbReference type="Proteomes" id="UP000549971"/>
    </source>
</evidence>
<dbReference type="InterPro" id="IPR000772">
    <property type="entry name" value="Ricin_B_lectin"/>
</dbReference>
<accession>A0A7W9J796</accession>
<feature type="signal peptide" evidence="1">
    <location>
        <begin position="1"/>
        <end position="29"/>
    </location>
</feature>
<dbReference type="Pfam" id="PF14200">
    <property type="entry name" value="RicinB_lectin_2"/>
    <property type="match status" value="1"/>
</dbReference>
<dbReference type="RefSeq" id="WP_184796530.1">
    <property type="nucleotide sequence ID" value="NZ_JACHMY010000001.1"/>
</dbReference>
<feature type="chain" id="PRO_5031397782" description="Ricin B lectin domain-containing protein" evidence="1">
    <location>
        <begin position="30"/>
        <end position="219"/>
    </location>
</feature>
<organism evidence="3 4">
    <name type="scientific">Kribbella italica</name>
    <dbReference type="NCBI Taxonomy" id="1540520"/>
    <lineage>
        <taxon>Bacteria</taxon>
        <taxon>Bacillati</taxon>
        <taxon>Actinomycetota</taxon>
        <taxon>Actinomycetes</taxon>
        <taxon>Propionibacteriales</taxon>
        <taxon>Kribbellaceae</taxon>
        <taxon>Kribbella</taxon>
    </lineage>
</organism>
<dbReference type="SUPFAM" id="SSF50370">
    <property type="entry name" value="Ricin B-like lectins"/>
    <property type="match status" value="1"/>
</dbReference>
<dbReference type="InterPro" id="IPR035992">
    <property type="entry name" value="Ricin_B-like_lectins"/>
</dbReference>
<comment type="caution">
    <text evidence="3">The sequence shown here is derived from an EMBL/GenBank/DDBJ whole genome shotgun (WGS) entry which is preliminary data.</text>
</comment>
<sequence length="219" mass="23320">MLTKVFLRRLLVAGALAGALTASTLTAGAAVIPAGESAADASAAAAGLVKVAGDTQLPPKPPAPKTKGGASIAGGWYGPYQLQVFYGGNCLDMMGSRASGAIAKLNTCQSGRNTQKWWVWQTEGDGSVSYRYLQNADSGMCLEVRNTVNNGAAYQGPCNWNSTEIWIKSGGANSGYWNYRNQYSYRCVVTYGFSPYKGADAVQWDCANAANQLWAERQY</sequence>
<reference evidence="3 4" key="1">
    <citation type="submission" date="2020-08" db="EMBL/GenBank/DDBJ databases">
        <title>Sequencing the genomes of 1000 actinobacteria strains.</title>
        <authorList>
            <person name="Klenk H.-P."/>
        </authorList>
    </citation>
    <scope>NUCLEOTIDE SEQUENCE [LARGE SCALE GENOMIC DNA]</scope>
    <source>
        <strain evidence="3 4">DSM 28967</strain>
    </source>
</reference>
<dbReference type="Gene3D" id="2.80.10.50">
    <property type="match status" value="1"/>
</dbReference>
<evidence type="ECO:0000259" key="2">
    <source>
        <dbReference type="Pfam" id="PF14200"/>
    </source>
</evidence>
<feature type="domain" description="Ricin B lectin" evidence="2">
    <location>
        <begin position="78"/>
        <end position="155"/>
    </location>
</feature>
<name>A0A7W9J796_9ACTN</name>
<dbReference type="EMBL" id="JACHMY010000001">
    <property type="protein sequence ID" value="MBB5836932.1"/>
    <property type="molecule type" value="Genomic_DNA"/>
</dbReference>
<keyword evidence="4" id="KW-1185">Reference proteome</keyword>
<evidence type="ECO:0000313" key="3">
    <source>
        <dbReference type="EMBL" id="MBB5836932.1"/>
    </source>
</evidence>
<evidence type="ECO:0000256" key="1">
    <source>
        <dbReference type="SAM" id="SignalP"/>
    </source>
</evidence>
<dbReference type="PROSITE" id="PS50231">
    <property type="entry name" value="RICIN_B_LECTIN"/>
    <property type="match status" value="1"/>
</dbReference>
<protein>
    <recommendedName>
        <fullName evidence="2">Ricin B lectin domain-containing protein</fullName>
    </recommendedName>
</protein>
<gene>
    <name evidence="3" type="ORF">HDA39_003666</name>
</gene>
<dbReference type="CDD" id="cd00161">
    <property type="entry name" value="beta-trefoil_Ricin-like"/>
    <property type="match status" value="1"/>
</dbReference>
<dbReference type="AlphaFoldDB" id="A0A7W9J796"/>
<dbReference type="Proteomes" id="UP000549971">
    <property type="component" value="Unassembled WGS sequence"/>
</dbReference>
<proteinExistence type="predicted"/>
<keyword evidence="1" id="KW-0732">Signal</keyword>